<dbReference type="RefSeq" id="WP_142079310.1">
    <property type="nucleotide sequence ID" value="NZ_VFPT01000001.1"/>
</dbReference>
<evidence type="ECO:0000313" key="3">
    <source>
        <dbReference type="Proteomes" id="UP000320582"/>
    </source>
</evidence>
<dbReference type="OrthoDB" id="8257391at2"/>
<dbReference type="InterPro" id="IPR047654">
    <property type="entry name" value="IS1634_transpos"/>
</dbReference>
<protein>
    <submittedName>
        <fullName evidence="2">IS4 family transposase</fullName>
    </submittedName>
</protein>
<dbReference type="InterPro" id="IPR012337">
    <property type="entry name" value="RNaseH-like_sf"/>
</dbReference>
<dbReference type="PANTHER" id="PTHR34614:SF2">
    <property type="entry name" value="TRANSPOSASE IS4-LIKE DOMAIN-CONTAINING PROTEIN"/>
    <property type="match status" value="1"/>
</dbReference>
<comment type="caution">
    <text evidence="2">The sequence shown here is derived from an EMBL/GenBank/DDBJ whole genome shotgun (WGS) entry which is preliminary data.</text>
</comment>
<dbReference type="Pfam" id="PF01609">
    <property type="entry name" value="DDE_Tnp_1"/>
    <property type="match status" value="1"/>
</dbReference>
<evidence type="ECO:0000313" key="2">
    <source>
        <dbReference type="EMBL" id="TQM91520.1"/>
    </source>
</evidence>
<dbReference type="GO" id="GO:0003677">
    <property type="term" value="F:DNA binding"/>
    <property type="evidence" value="ECO:0007669"/>
    <property type="project" value="InterPro"/>
</dbReference>
<organism evidence="2 3">
    <name type="scientific">Roseinatronobacter monicus</name>
    <dbReference type="NCBI Taxonomy" id="393481"/>
    <lineage>
        <taxon>Bacteria</taxon>
        <taxon>Pseudomonadati</taxon>
        <taxon>Pseudomonadota</taxon>
        <taxon>Alphaproteobacteria</taxon>
        <taxon>Rhodobacterales</taxon>
        <taxon>Paracoccaceae</taxon>
        <taxon>Roseinatronobacter</taxon>
    </lineage>
</organism>
<sequence>MCVRVSKSGNRSYLQIVEGYRDEAGRVKQKVIANLGRLDKMGEKNLSALIHGLQRAAGRPEMLPEPPKFDSSKTFGDVWVLHQLWHELGLSDALRRALRSSRRQFDAEALVRAMVFNRLIDPTSKIGVVEWLRAETSMPGIDPEAVHHMQLMRAMDALEENKDAVEQAVANQLHPLLDKDLSVVFYDVTSVRIHGTAQLEDDLRAYGQSKDIHGIGRQFALGVIQTAEGLPIAHEVFEGNVAETRTLVPILQRLQKRFALRRIVIVADRGLLSLDNVAALEELGRAQGVCVDYILAVPARRYSAFAEILREVQPALDSADGPVDQDVITETLWEERRLVIAHNAARAAEQTAARQSIIAELDALGDALARKLDAQDAGENGRGRRSSDRGAYQRFHKALLEKQMTRFIKTDLGSPSFTYSVDEEALEQAERLDGKLLLVTSLSDMTPEEVVHRYRSLADIERGFRVLKSEIEIAPVYHRLPDRIRAHALVCFLALVLYRILRMRLRAAQSPVSPSRLLKSLGRIQKHTVHVGANAYHGITRPEPEQLDLFRTLNIELPKQPA</sequence>
<proteinExistence type="predicted"/>
<gene>
    <name evidence="2" type="ORF">BD293_0074</name>
</gene>
<dbReference type="SUPFAM" id="SSF53098">
    <property type="entry name" value="Ribonuclease H-like"/>
    <property type="match status" value="1"/>
</dbReference>
<feature type="domain" description="Transposase IS4-like" evidence="1">
    <location>
        <begin position="180"/>
        <end position="497"/>
    </location>
</feature>
<dbReference type="GO" id="GO:0004803">
    <property type="term" value="F:transposase activity"/>
    <property type="evidence" value="ECO:0007669"/>
    <property type="project" value="InterPro"/>
</dbReference>
<dbReference type="AlphaFoldDB" id="A0A543K8W0"/>
<dbReference type="NCBIfam" id="NF033559">
    <property type="entry name" value="transpos_IS1634"/>
    <property type="match status" value="1"/>
</dbReference>
<keyword evidence="3" id="KW-1185">Reference proteome</keyword>
<evidence type="ECO:0000259" key="1">
    <source>
        <dbReference type="Pfam" id="PF01609"/>
    </source>
</evidence>
<dbReference type="EMBL" id="VFPT01000001">
    <property type="protein sequence ID" value="TQM91520.1"/>
    <property type="molecule type" value="Genomic_DNA"/>
</dbReference>
<dbReference type="InterPro" id="IPR002559">
    <property type="entry name" value="Transposase_11"/>
</dbReference>
<accession>A0A543K8W0</accession>
<dbReference type="Proteomes" id="UP000320582">
    <property type="component" value="Unassembled WGS sequence"/>
</dbReference>
<dbReference type="GO" id="GO:0006313">
    <property type="term" value="P:DNA transposition"/>
    <property type="evidence" value="ECO:0007669"/>
    <property type="project" value="InterPro"/>
</dbReference>
<name>A0A543K8W0_9RHOB</name>
<reference evidence="2 3" key="1">
    <citation type="submission" date="2019-06" db="EMBL/GenBank/DDBJ databases">
        <title>Genomic Encyclopedia of Archaeal and Bacterial Type Strains, Phase II (KMG-II): from individual species to whole genera.</title>
        <authorList>
            <person name="Goeker M."/>
        </authorList>
    </citation>
    <scope>NUCLEOTIDE SEQUENCE [LARGE SCALE GENOMIC DNA]</scope>
    <source>
        <strain evidence="2 3">DSM 18423</strain>
    </source>
</reference>
<dbReference type="PANTHER" id="PTHR34614">
    <property type="match status" value="1"/>
</dbReference>